<feature type="transmembrane region" description="Helical" evidence="1">
    <location>
        <begin position="12"/>
        <end position="31"/>
    </location>
</feature>
<dbReference type="SUPFAM" id="SSF48317">
    <property type="entry name" value="Acid phosphatase/Vanadium-dependent haloperoxidase"/>
    <property type="match status" value="1"/>
</dbReference>
<feature type="transmembrane region" description="Helical" evidence="1">
    <location>
        <begin position="133"/>
        <end position="154"/>
    </location>
</feature>
<evidence type="ECO:0000259" key="2">
    <source>
        <dbReference type="SMART" id="SM00014"/>
    </source>
</evidence>
<keyword evidence="1" id="KW-0812">Transmembrane</keyword>
<dbReference type="InterPro" id="IPR036938">
    <property type="entry name" value="PAP2/HPO_sf"/>
</dbReference>
<accession>A0A6L8V117</accession>
<keyword evidence="1" id="KW-0472">Membrane</keyword>
<evidence type="ECO:0000256" key="1">
    <source>
        <dbReference type="SAM" id="Phobius"/>
    </source>
</evidence>
<dbReference type="SMART" id="SM00014">
    <property type="entry name" value="acidPPc"/>
    <property type="match status" value="1"/>
</dbReference>
<comment type="caution">
    <text evidence="3">The sequence shown here is derived from an EMBL/GenBank/DDBJ whole genome shotgun (WGS) entry which is preliminary data.</text>
</comment>
<dbReference type="AlphaFoldDB" id="A0A6L8V117"/>
<dbReference type="Proteomes" id="UP000481087">
    <property type="component" value="Unassembled WGS sequence"/>
</dbReference>
<sequence length="234" mass="25714">MQGKAVHKDLFWGLGVACVLLIGFIILWQSISSGWLEAFDEGIGSAVQSLRSDGLTPAVKFITTLGKAKAESIIFLVVAAILLYKFKQRGETLVLFIGVLATWGLNNVIKGLIERERPAGPWLIEETGFSFPSGHAMVSILFYGLIGYLVWLNVRRGWKAAWLVPVLTIAFVLCIGLSRIYLGVHYPSDVLAGFAAGGISLTACIIAINHITDRRARAKQRMQRPSRPDYNMPV</sequence>
<protein>
    <submittedName>
        <fullName evidence="3">Phosphatase PAP2 family protein</fullName>
    </submittedName>
</protein>
<feature type="domain" description="Phosphatidic acid phosphatase type 2/haloperoxidase" evidence="2">
    <location>
        <begin position="92"/>
        <end position="205"/>
    </location>
</feature>
<evidence type="ECO:0000313" key="3">
    <source>
        <dbReference type="EMBL" id="MZQ83874.1"/>
    </source>
</evidence>
<keyword evidence="4" id="KW-1185">Reference proteome</keyword>
<dbReference type="EMBL" id="WTUZ01000020">
    <property type="protein sequence ID" value="MZQ83874.1"/>
    <property type="molecule type" value="Genomic_DNA"/>
</dbReference>
<dbReference type="RefSeq" id="WP_161407987.1">
    <property type="nucleotide sequence ID" value="NZ_WTUZ01000020.1"/>
</dbReference>
<feature type="transmembrane region" description="Helical" evidence="1">
    <location>
        <begin position="68"/>
        <end position="86"/>
    </location>
</feature>
<name>A0A6L8V117_9BACL</name>
<evidence type="ECO:0000313" key="4">
    <source>
        <dbReference type="Proteomes" id="UP000481087"/>
    </source>
</evidence>
<keyword evidence="1" id="KW-1133">Transmembrane helix</keyword>
<dbReference type="CDD" id="cd03392">
    <property type="entry name" value="PAP2_like_2"/>
    <property type="match status" value="1"/>
</dbReference>
<dbReference type="Gene3D" id="1.20.144.10">
    <property type="entry name" value="Phosphatidic acid phosphatase type 2/haloperoxidase"/>
    <property type="match status" value="2"/>
</dbReference>
<reference evidence="3 4" key="1">
    <citation type="submission" date="2019-12" db="EMBL/GenBank/DDBJ databases">
        <title>Paenibacillus sp. nov. sp. isolated from soil.</title>
        <authorList>
            <person name="Kim J."/>
            <person name="Jeong S.E."/>
            <person name="Jung H.S."/>
            <person name="Jeon C.O."/>
        </authorList>
    </citation>
    <scope>NUCLEOTIDE SEQUENCE [LARGE SCALE GENOMIC DNA]</scope>
    <source>
        <strain evidence="3 4">5J-6</strain>
    </source>
</reference>
<feature type="transmembrane region" description="Helical" evidence="1">
    <location>
        <begin position="161"/>
        <end position="184"/>
    </location>
</feature>
<dbReference type="PANTHER" id="PTHR14969">
    <property type="entry name" value="SPHINGOSINE-1-PHOSPHATE PHOSPHOHYDROLASE"/>
    <property type="match status" value="1"/>
</dbReference>
<feature type="transmembrane region" description="Helical" evidence="1">
    <location>
        <begin position="190"/>
        <end position="212"/>
    </location>
</feature>
<dbReference type="InterPro" id="IPR000326">
    <property type="entry name" value="PAP2/HPO"/>
</dbReference>
<organism evidence="3 4">
    <name type="scientific">Paenibacillus silvestris</name>
    <dbReference type="NCBI Taxonomy" id="2606219"/>
    <lineage>
        <taxon>Bacteria</taxon>
        <taxon>Bacillati</taxon>
        <taxon>Bacillota</taxon>
        <taxon>Bacilli</taxon>
        <taxon>Bacillales</taxon>
        <taxon>Paenibacillaceae</taxon>
        <taxon>Paenibacillus</taxon>
    </lineage>
</organism>
<gene>
    <name evidence="3" type="ORF">GQF01_17320</name>
</gene>
<feature type="transmembrane region" description="Helical" evidence="1">
    <location>
        <begin position="93"/>
        <end position="113"/>
    </location>
</feature>
<proteinExistence type="predicted"/>
<dbReference type="Pfam" id="PF01569">
    <property type="entry name" value="PAP2"/>
    <property type="match status" value="1"/>
</dbReference>
<dbReference type="PANTHER" id="PTHR14969:SF13">
    <property type="entry name" value="AT30094P"/>
    <property type="match status" value="1"/>
</dbReference>